<dbReference type="AlphaFoldDB" id="A0A8J6B109"/>
<dbReference type="PANTHER" id="PTHR11496">
    <property type="entry name" value="ALCOHOL DEHYDROGENASE"/>
    <property type="match status" value="1"/>
</dbReference>
<keyword evidence="2" id="KW-0560">Oxidoreductase</keyword>
<evidence type="ECO:0000256" key="1">
    <source>
        <dbReference type="ARBA" id="ARBA00007358"/>
    </source>
</evidence>
<name>A0A8J6B109_9EUKA</name>
<evidence type="ECO:0000259" key="4">
    <source>
        <dbReference type="Pfam" id="PF00465"/>
    </source>
</evidence>
<dbReference type="GO" id="GO:0004022">
    <property type="term" value="F:alcohol dehydrogenase (NAD+) activity"/>
    <property type="evidence" value="ECO:0007669"/>
    <property type="project" value="TreeGrafter"/>
</dbReference>
<gene>
    <name evidence="6" type="ORF">J8273_8009</name>
</gene>
<dbReference type="OrthoDB" id="339764at2759"/>
<feature type="domain" description="Alcohol dehydrogenase iron-type/glycerol dehydrogenase GldA" evidence="4">
    <location>
        <begin position="28"/>
        <end position="200"/>
    </location>
</feature>
<dbReference type="Pfam" id="PF00465">
    <property type="entry name" value="Fe-ADH"/>
    <property type="match status" value="1"/>
</dbReference>
<proteinExistence type="inferred from homology"/>
<protein>
    <submittedName>
        <fullName evidence="6">Iron-containing alcohol dehydrogenase</fullName>
    </submittedName>
</protein>
<feature type="domain" description="Fe-containing alcohol dehydrogenase-like C-terminal" evidence="5">
    <location>
        <begin position="211"/>
        <end position="407"/>
    </location>
</feature>
<keyword evidence="3" id="KW-0520">NAD</keyword>
<reference evidence="6" key="1">
    <citation type="submission" date="2021-05" db="EMBL/GenBank/DDBJ databases">
        <title>A free-living protist that lacks canonical eukaryotic 1 DNA replication and segregation systems.</title>
        <authorList>
            <person name="Salas-Leiva D.E."/>
            <person name="Tromer E.C."/>
            <person name="Curtis B.A."/>
            <person name="Jerlstrom-Hultqvist J."/>
            <person name="Kolisko M."/>
            <person name="Yi Z."/>
            <person name="Salas-Leiva J.S."/>
            <person name="Gallot-Lavallee L."/>
            <person name="Kops G.J.P.L."/>
            <person name="Archibald J.M."/>
            <person name="Simpson A.G.B."/>
            <person name="Roger A.J."/>
        </authorList>
    </citation>
    <scope>NUCLEOTIDE SEQUENCE</scope>
    <source>
        <strain evidence="6">BICM</strain>
    </source>
</reference>
<dbReference type="PROSITE" id="PS00913">
    <property type="entry name" value="ADH_IRON_1"/>
    <property type="match status" value="1"/>
</dbReference>
<dbReference type="Gene3D" id="3.40.50.1970">
    <property type="match status" value="1"/>
</dbReference>
<dbReference type="EMBL" id="JAHDYR010000064">
    <property type="protein sequence ID" value="KAG9390644.1"/>
    <property type="molecule type" value="Genomic_DNA"/>
</dbReference>
<keyword evidence="7" id="KW-1185">Reference proteome</keyword>
<evidence type="ECO:0000259" key="5">
    <source>
        <dbReference type="Pfam" id="PF25137"/>
    </source>
</evidence>
<evidence type="ECO:0000256" key="2">
    <source>
        <dbReference type="ARBA" id="ARBA00023002"/>
    </source>
</evidence>
<dbReference type="InterPro" id="IPR039697">
    <property type="entry name" value="Alcohol_dehydrogenase_Fe"/>
</dbReference>
<comment type="caution">
    <text evidence="6">The sequence shown here is derived from an EMBL/GenBank/DDBJ whole genome shotgun (WGS) entry which is preliminary data.</text>
</comment>
<dbReference type="InterPro" id="IPR056798">
    <property type="entry name" value="ADH_Fe_C"/>
</dbReference>
<dbReference type="Proteomes" id="UP000717585">
    <property type="component" value="Unassembled WGS sequence"/>
</dbReference>
<sequence length="414" mass="45317">MESAELAYYEAVDINKTVKLTYGTRKETTYFGVGALASFGEALETLGINACGFVTYDPVYKDCGAWAIIEPILKERNVDYLMFDKVMTNPTTEIIDECRDMFRERYNHQFCIVAIGGGSPIDTAKSVAVLLEHGEKNAEQLYRKEFEAERRAPLMAVNITAGTGSEVDKFAVASILHSEPPLKPVIGTPVIYPDISFDDPSMLLSTPDRITACTALDAVNHVTEASTTTIATPFSVHLARAVCSIVAHYLPVALKDPTDLRARYWLMYASSIAGMSFNESMLHITHALEHTLSAYVTDFTHGLGLALLQPGVVAHIWSDELSAKTLSYVLKPIIGKFHGKAKEAHKVSKALRKFHESVGIKDTMATAGFAKDGIEKLVDSTFACPGMTDLLALAPVAVTNETLKDIYLTGFFDE</sequence>
<organism evidence="6 7">
    <name type="scientific">Carpediemonas membranifera</name>
    <dbReference type="NCBI Taxonomy" id="201153"/>
    <lineage>
        <taxon>Eukaryota</taxon>
        <taxon>Metamonada</taxon>
        <taxon>Carpediemonas-like organisms</taxon>
        <taxon>Carpediemonas</taxon>
    </lineage>
</organism>
<dbReference type="PANTHER" id="PTHR11496:SF102">
    <property type="entry name" value="ALCOHOL DEHYDROGENASE 4"/>
    <property type="match status" value="1"/>
</dbReference>
<dbReference type="SUPFAM" id="SSF56796">
    <property type="entry name" value="Dehydroquinate synthase-like"/>
    <property type="match status" value="1"/>
</dbReference>
<accession>A0A8J6B109</accession>
<evidence type="ECO:0000313" key="7">
    <source>
        <dbReference type="Proteomes" id="UP000717585"/>
    </source>
</evidence>
<dbReference type="GO" id="GO:0046872">
    <property type="term" value="F:metal ion binding"/>
    <property type="evidence" value="ECO:0007669"/>
    <property type="project" value="InterPro"/>
</dbReference>
<dbReference type="Pfam" id="PF25137">
    <property type="entry name" value="ADH_Fe_C"/>
    <property type="match status" value="1"/>
</dbReference>
<evidence type="ECO:0000313" key="6">
    <source>
        <dbReference type="EMBL" id="KAG9390644.1"/>
    </source>
</evidence>
<dbReference type="Gene3D" id="1.20.1090.10">
    <property type="entry name" value="Dehydroquinate synthase-like - alpha domain"/>
    <property type="match status" value="1"/>
</dbReference>
<comment type="similarity">
    <text evidence="1">Belongs to the iron-containing alcohol dehydrogenase family.</text>
</comment>
<evidence type="ECO:0000256" key="3">
    <source>
        <dbReference type="ARBA" id="ARBA00023027"/>
    </source>
</evidence>
<dbReference type="FunFam" id="3.40.50.1970:FF:000003">
    <property type="entry name" value="Alcohol dehydrogenase, iron-containing"/>
    <property type="match status" value="1"/>
</dbReference>
<dbReference type="InterPro" id="IPR001670">
    <property type="entry name" value="ADH_Fe/GldA"/>
</dbReference>
<dbReference type="InterPro" id="IPR018211">
    <property type="entry name" value="ADH_Fe_CS"/>
</dbReference>